<dbReference type="SUPFAM" id="SSF56112">
    <property type="entry name" value="Protein kinase-like (PK-like)"/>
    <property type="match status" value="1"/>
</dbReference>
<feature type="region of interest" description="Disordered" evidence="1">
    <location>
        <begin position="481"/>
        <end position="515"/>
    </location>
</feature>
<dbReference type="Proteomes" id="UP000225706">
    <property type="component" value="Unassembled WGS sequence"/>
</dbReference>
<name>A0A2B4S721_STYPI</name>
<dbReference type="AlphaFoldDB" id="A0A2B4S721"/>
<dbReference type="EMBL" id="LSMT01000172">
    <property type="protein sequence ID" value="PFX24610.1"/>
    <property type="molecule type" value="Genomic_DNA"/>
</dbReference>
<dbReference type="Gene3D" id="1.10.510.10">
    <property type="entry name" value="Transferase(Phosphotransferase) domain 1"/>
    <property type="match status" value="1"/>
</dbReference>
<feature type="region of interest" description="Disordered" evidence="1">
    <location>
        <begin position="532"/>
        <end position="557"/>
    </location>
</feature>
<protein>
    <submittedName>
        <fullName evidence="3">Putative serine/threonine-protein kinase</fullName>
    </submittedName>
</protein>
<evidence type="ECO:0000313" key="4">
    <source>
        <dbReference type="Proteomes" id="UP000225706"/>
    </source>
</evidence>
<evidence type="ECO:0000259" key="2">
    <source>
        <dbReference type="PROSITE" id="PS50011"/>
    </source>
</evidence>
<dbReference type="PROSITE" id="PS50011">
    <property type="entry name" value="PROTEIN_KINASE_DOM"/>
    <property type="match status" value="1"/>
</dbReference>
<reference evidence="4" key="1">
    <citation type="journal article" date="2017" name="bioRxiv">
        <title>Comparative analysis of the genomes of Stylophora pistillata and Acropora digitifera provides evidence for extensive differences between species of corals.</title>
        <authorList>
            <person name="Voolstra C.R."/>
            <person name="Li Y."/>
            <person name="Liew Y.J."/>
            <person name="Baumgarten S."/>
            <person name="Zoccola D."/>
            <person name="Flot J.-F."/>
            <person name="Tambutte S."/>
            <person name="Allemand D."/>
            <person name="Aranda M."/>
        </authorList>
    </citation>
    <scope>NUCLEOTIDE SEQUENCE [LARGE SCALE GENOMIC DNA]</scope>
</reference>
<organism evidence="3 4">
    <name type="scientific">Stylophora pistillata</name>
    <name type="common">Smooth cauliflower coral</name>
    <dbReference type="NCBI Taxonomy" id="50429"/>
    <lineage>
        <taxon>Eukaryota</taxon>
        <taxon>Metazoa</taxon>
        <taxon>Cnidaria</taxon>
        <taxon>Anthozoa</taxon>
        <taxon>Hexacorallia</taxon>
        <taxon>Scleractinia</taxon>
        <taxon>Astrocoeniina</taxon>
        <taxon>Pocilloporidae</taxon>
        <taxon>Stylophora</taxon>
    </lineage>
</organism>
<feature type="compositionally biased region" description="Basic and acidic residues" evidence="1">
    <location>
        <begin position="399"/>
        <end position="431"/>
    </location>
</feature>
<keyword evidence="3" id="KW-0808">Transferase</keyword>
<proteinExistence type="predicted"/>
<comment type="caution">
    <text evidence="3">The sequence shown here is derived from an EMBL/GenBank/DDBJ whole genome shotgun (WGS) entry which is preliminary data.</text>
</comment>
<keyword evidence="4" id="KW-1185">Reference proteome</keyword>
<dbReference type="Pfam" id="PF07714">
    <property type="entry name" value="PK_Tyr_Ser-Thr"/>
    <property type="match status" value="1"/>
</dbReference>
<dbReference type="InterPro" id="IPR011009">
    <property type="entry name" value="Kinase-like_dom_sf"/>
</dbReference>
<accession>A0A2B4S721</accession>
<dbReference type="OrthoDB" id="5962695at2759"/>
<dbReference type="InterPro" id="IPR051681">
    <property type="entry name" value="Ser/Thr_Kinases-Pseudokinases"/>
</dbReference>
<feature type="compositionally biased region" description="Polar residues" evidence="1">
    <location>
        <begin position="492"/>
        <end position="504"/>
    </location>
</feature>
<feature type="region of interest" description="Disordered" evidence="1">
    <location>
        <begin position="599"/>
        <end position="647"/>
    </location>
</feature>
<dbReference type="InterPro" id="IPR001245">
    <property type="entry name" value="Ser-Thr/Tyr_kinase_cat_dom"/>
</dbReference>
<evidence type="ECO:0000313" key="3">
    <source>
        <dbReference type="EMBL" id="PFX24610.1"/>
    </source>
</evidence>
<feature type="region of interest" description="Disordered" evidence="1">
    <location>
        <begin position="399"/>
        <end position="464"/>
    </location>
</feature>
<evidence type="ECO:0000256" key="1">
    <source>
        <dbReference type="SAM" id="MobiDB-lite"/>
    </source>
</evidence>
<dbReference type="GO" id="GO:0005524">
    <property type="term" value="F:ATP binding"/>
    <property type="evidence" value="ECO:0007669"/>
    <property type="project" value="InterPro"/>
</dbReference>
<dbReference type="PANTHER" id="PTHR44329">
    <property type="entry name" value="SERINE/THREONINE-PROTEIN KINASE TNNI3K-RELATED"/>
    <property type="match status" value="1"/>
</dbReference>
<feature type="compositionally biased region" description="Basic and acidic residues" evidence="1">
    <location>
        <begin position="443"/>
        <end position="452"/>
    </location>
</feature>
<dbReference type="GO" id="GO:0004674">
    <property type="term" value="F:protein serine/threonine kinase activity"/>
    <property type="evidence" value="ECO:0007669"/>
    <property type="project" value="TreeGrafter"/>
</dbReference>
<keyword evidence="3" id="KW-0418">Kinase</keyword>
<gene>
    <name evidence="3" type="ORF">AWC38_SpisGene10783</name>
</gene>
<feature type="domain" description="Protein kinase" evidence="2">
    <location>
        <begin position="18"/>
        <end position="314"/>
    </location>
</feature>
<sequence length="984" mass="110335">MGNDRKPKKLFDCGKKIFHIKKKLVTNFLPEITASELKVVDGKVLDDLPHMTLQSALWKHSPVTVKHVKGQEDGRTLVRREVDILRRLQHPHLAKLLAVCLDPNPDHICLVMEHFQFASLNHLLHKTQVNMSLPERINILMDIAKGMIYIHRLSIIHGFLNSFSVFIDEKLKAKIGNLEFSQKVGDIKHEIACCGIQKNWMAPEQISHEPPDTLTASDVYREREVEQYGYQIAKQLELDRDIRRRSRRYSRPTWAKEVALTRAIARDLERVQNSTWKTYDTASKDKTSIRRGRKHSVLNEETFDRLLMTSSKYLKKDWSKVLHGMGKLKNSMRGLREKVKEELSVSGKGNLVEYNSFSETGVVKTVFENIATVRESATLFPSLENETTVKAVSLKKNMQEAHHLKDSSHDRPQSLDEPFKGKRERDRKEKAVQLSATTTTSASKEDSRETSKGAEVGRNFMDDTLQVREDAEACRSRRKLVSSELTEKHTPNTHSALESSSTEVADTRDTSKVAGLGSNVESNTLHCSVNTEPCGSRKKSLTSELTEKRRPRAHSVVKVEVSPSAEIADTQDTSEVKEFGSKIKSNTFYCGVNAEPCGSRKNSLTSEFTEKRRPRAHSAAKAEASQSFEVAVTRDTSEGKEFGSNLKGNNLHCSVNAEASRSGENYVTPEVTEESQLRAHSVTEVEASPSACVADTRDTSKATEFGNKLEGYTLHCSLNAAECGSRRNFMTSELVEKRQLNTHSVTKGEAGSTAAIADIHDNTEITAFGSTQQCNVNSETYRSRKKSAVSEIPKKCKLEAHLEVKEEPSAVRSYKLMDLPRETQTKVTDEAKDGKRKGAAIQLSHVFNGVKRCEPRRKRLSSLRRELSGRNSLNPKTMSFGTEETSSVLSLEGDTLISRRKLKKVRSNSLGQEPTEGLTMKCNSLMLESVGRDDSAFGNPNLLTYSRFAVGSSELSKLRRESFSSELNAKLRLSSGSEVRERKE</sequence>
<dbReference type="InterPro" id="IPR000719">
    <property type="entry name" value="Prot_kinase_dom"/>
</dbReference>